<evidence type="ECO:0000256" key="1">
    <source>
        <dbReference type="ARBA" id="ARBA00005298"/>
    </source>
</evidence>
<dbReference type="SUPFAM" id="SSF81296">
    <property type="entry name" value="E set domains"/>
    <property type="match status" value="2"/>
</dbReference>
<evidence type="ECO:0000313" key="6">
    <source>
        <dbReference type="Proteomes" id="UP000837857"/>
    </source>
</evidence>
<comment type="similarity">
    <text evidence="1">Belongs to the arrestin family.</text>
</comment>
<keyword evidence="2" id="KW-0716">Sensory transduction</keyword>
<reference evidence="5" key="1">
    <citation type="submission" date="2022-03" db="EMBL/GenBank/DDBJ databases">
        <authorList>
            <person name="Martin H S."/>
        </authorList>
    </citation>
    <scope>NUCLEOTIDE SEQUENCE</scope>
</reference>
<dbReference type="Pfam" id="PF02752">
    <property type="entry name" value="Arrestin_C"/>
    <property type="match status" value="1"/>
</dbReference>
<gene>
    <name evidence="5" type="ORF">IPOD504_LOCUS6516</name>
</gene>
<dbReference type="InterPro" id="IPR011021">
    <property type="entry name" value="Arrestin-like_N"/>
</dbReference>
<evidence type="ECO:0000256" key="2">
    <source>
        <dbReference type="ARBA" id="ARBA00022606"/>
    </source>
</evidence>
<proteinExistence type="inferred from homology"/>
<feature type="compositionally biased region" description="Pro residues" evidence="3">
    <location>
        <begin position="307"/>
        <end position="383"/>
    </location>
</feature>
<dbReference type="InterPro" id="IPR050357">
    <property type="entry name" value="Arrestin_domain-protein"/>
</dbReference>
<dbReference type="PANTHER" id="PTHR11188:SF176">
    <property type="entry name" value="ARRESTIN DOMAIN-CONTAINING PROTEIN 1"/>
    <property type="match status" value="1"/>
</dbReference>
<feature type="domain" description="Arrestin C-terminal-like" evidence="4">
    <location>
        <begin position="176"/>
        <end position="307"/>
    </location>
</feature>
<evidence type="ECO:0000259" key="4">
    <source>
        <dbReference type="SMART" id="SM01017"/>
    </source>
</evidence>
<dbReference type="InterPro" id="IPR014752">
    <property type="entry name" value="Arrestin-like_C"/>
</dbReference>
<dbReference type="Proteomes" id="UP000837857">
    <property type="component" value="Chromosome 19"/>
</dbReference>
<dbReference type="SMART" id="SM01017">
    <property type="entry name" value="Arrestin_C"/>
    <property type="match status" value="1"/>
</dbReference>
<sequence>MGFDEGSIVLNSENETYFAGQVIYGKLVFQQNKVKTFRGIYVKVKGFCKVHWTTSHTRRENDRSYTYTENHDSYEEYFNMKVFLLGGENGEYHLQPGKHELPFECLIPANCPSSFEGTYGHVRYEIKIVVDRAFKIDQEKKKDIRVIAPLNLNADPYCQEPLQFDIEDTYCCCCMSSGSSETVVKLPAAGFCPGQLVPVELNCSNQGRVCIDQIKLAIKKRVTFHATQNPGTKHESEKIVEIKKGPIPGGATRSWVLDMEMPVMDVYNMGPCRYIDIDYEFKVAVSPEGCRGDSEQSRRIVIGTPPLAQPPHHPFPAPNPPYPAQSAPSPPYPAQSAPSPPYPAQSAPSPPYPAQSAPSPPYPAQSAPSPPYPAQSAPSPPYPQKELLQ</sequence>
<evidence type="ECO:0000256" key="3">
    <source>
        <dbReference type="SAM" id="MobiDB-lite"/>
    </source>
</evidence>
<dbReference type="InterPro" id="IPR011022">
    <property type="entry name" value="Arrestin_C-like"/>
</dbReference>
<dbReference type="Gene3D" id="2.60.40.640">
    <property type="match status" value="2"/>
</dbReference>
<dbReference type="InterPro" id="IPR014756">
    <property type="entry name" value="Ig_E-set"/>
</dbReference>
<dbReference type="Pfam" id="PF00339">
    <property type="entry name" value="Arrestin_N"/>
    <property type="match status" value="1"/>
</dbReference>
<organism evidence="5 6">
    <name type="scientific">Iphiclides podalirius</name>
    <name type="common">scarce swallowtail</name>
    <dbReference type="NCBI Taxonomy" id="110791"/>
    <lineage>
        <taxon>Eukaryota</taxon>
        <taxon>Metazoa</taxon>
        <taxon>Ecdysozoa</taxon>
        <taxon>Arthropoda</taxon>
        <taxon>Hexapoda</taxon>
        <taxon>Insecta</taxon>
        <taxon>Pterygota</taxon>
        <taxon>Neoptera</taxon>
        <taxon>Endopterygota</taxon>
        <taxon>Lepidoptera</taxon>
        <taxon>Glossata</taxon>
        <taxon>Ditrysia</taxon>
        <taxon>Papilionoidea</taxon>
        <taxon>Papilionidae</taxon>
        <taxon>Papilioninae</taxon>
        <taxon>Iphiclides</taxon>
    </lineage>
</organism>
<feature type="non-terminal residue" evidence="5">
    <location>
        <position position="1"/>
    </location>
</feature>
<accession>A0ABN8I573</accession>
<name>A0ABN8I573_9NEOP</name>
<feature type="region of interest" description="Disordered" evidence="3">
    <location>
        <begin position="304"/>
        <end position="389"/>
    </location>
</feature>
<dbReference type="EMBL" id="OW152831">
    <property type="protein sequence ID" value="CAH2048980.1"/>
    <property type="molecule type" value="Genomic_DNA"/>
</dbReference>
<protein>
    <recommendedName>
        <fullName evidence="4">Arrestin C-terminal-like domain-containing protein</fullName>
    </recommendedName>
</protein>
<keyword evidence="6" id="KW-1185">Reference proteome</keyword>
<dbReference type="PANTHER" id="PTHR11188">
    <property type="entry name" value="ARRESTIN DOMAIN CONTAINING PROTEIN"/>
    <property type="match status" value="1"/>
</dbReference>
<evidence type="ECO:0000313" key="5">
    <source>
        <dbReference type="EMBL" id="CAH2048980.1"/>
    </source>
</evidence>